<dbReference type="Proteomes" id="UP001597267">
    <property type="component" value="Unassembled WGS sequence"/>
</dbReference>
<evidence type="ECO:0000313" key="2">
    <source>
        <dbReference type="Proteomes" id="UP001597267"/>
    </source>
</evidence>
<organism evidence="1 2">
    <name type="scientific">Agrilactobacillus yilanensis</name>
    <dbReference type="NCBI Taxonomy" id="2485997"/>
    <lineage>
        <taxon>Bacteria</taxon>
        <taxon>Bacillati</taxon>
        <taxon>Bacillota</taxon>
        <taxon>Bacilli</taxon>
        <taxon>Lactobacillales</taxon>
        <taxon>Lactobacillaceae</taxon>
        <taxon>Agrilactobacillus</taxon>
    </lineage>
</organism>
<dbReference type="SUPFAM" id="SSF55331">
    <property type="entry name" value="Tautomerase/MIF"/>
    <property type="match status" value="1"/>
</dbReference>
<name>A0ABW4J3C0_9LACO</name>
<accession>A0ABW4J3C0</accession>
<dbReference type="PANTHER" id="PTHR38460:SF1">
    <property type="entry name" value="TAUTOMERASE YOLI-RELATED"/>
    <property type="match status" value="1"/>
</dbReference>
<dbReference type="Pfam" id="PF14552">
    <property type="entry name" value="Tautomerase_2"/>
    <property type="match status" value="1"/>
</dbReference>
<dbReference type="RefSeq" id="WP_125713934.1">
    <property type="nucleotide sequence ID" value="NZ_JBHTOP010000003.1"/>
</dbReference>
<evidence type="ECO:0000313" key="1">
    <source>
        <dbReference type="EMBL" id="MFD1670871.1"/>
    </source>
</evidence>
<dbReference type="Gene3D" id="3.30.429.10">
    <property type="entry name" value="Macrophage Migration Inhibitory Factor"/>
    <property type="match status" value="1"/>
</dbReference>
<gene>
    <name evidence="1" type="ORF">ACFQ5M_02035</name>
</gene>
<dbReference type="InterPro" id="IPR014347">
    <property type="entry name" value="Tautomerase/MIF_sf"/>
</dbReference>
<protein>
    <submittedName>
        <fullName evidence="1">Tautomerase family protein</fullName>
    </submittedName>
</protein>
<proteinExistence type="predicted"/>
<dbReference type="PANTHER" id="PTHR38460">
    <property type="entry name" value="TAUTOMERASE YOLI-RELATED"/>
    <property type="match status" value="1"/>
</dbReference>
<dbReference type="InterPro" id="IPR037479">
    <property type="entry name" value="Tauto_MSAD"/>
</dbReference>
<dbReference type="EMBL" id="JBHTOP010000003">
    <property type="protein sequence ID" value="MFD1670871.1"/>
    <property type="molecule type" value="Genomic_DNA"/>
</dbReference>
<sequence>MPLMKIDLLSGKTDAELKQLLDLSYQAMLETLGIPEGDRYQVITQHEPSEMVVLDTGLGFERSENKMIFSLTSRPRTTEQKQAFYRRLVTLLHQELNISTKDILINFVINDDEDWSFKDGEAQFLTGELS</sequence>
<keyword evidence="2" id="KW-1185">Reference proteome</keyword>
<comment type="caution">
    <text evidence="1">The sequence shown here is derived from an EMBL/GenBank/DDBJ whole genome shotgun (WGS) entry which is preliminary data.</text>
</comment>
<reference evidence="2" key="1">
    <citation type="journal article" date="2019" name="Int. J. Syst. Evol. Microbiol.">
        <title>The Global Catalogue of Microorganisms (GCM) 10K type strain sequencing project: providing services to taxonomists for standard genome sequencing and annotation.</title>
        <authorList>
            <consortium name="The Broad Institute Genomics Platform"/>
            <consortium name="The Broad Institute Genome Sequencing Center for Infectious Disease"/>
            <person name="Wu L."/>
            <person name="Ma J."/>
        </authorList>
    </citation>
    <scope>NUCLEOTIDE SEQUENCE [LARGE SCALE GENOMIC DNA]</scope>
    <source>
        <strain evidence="2">CCM 8896</strain>
    </source>
</reference>